<evidence type="ECO:0000313" key="1">
    <source>
        <dbReference type="EMBL" id="VYU35696.1"/>
    </source>
</evidence>
<dbReference type="EMBL" id="CACRTX010000012">
    <property type="protein sequence ID" value="VYU35696.1"/>
    <property type="molecule type" value="Genomic_DNA"/>
</dbReference>
<dbReference type="Gene3D" id="1.50.10.20">
    <property type="match status" value="1"/>
</dbReference>
<protein>
    <recommendedName>
        <fullName evidence="2">Prenyltransferase</fullName>
    </recommendedName>
</protein>
<reference evidence="1" key="1">
    <citation type="submission" date="2019-11" db="EMBL/GenBank/DDBJ databases">
        <authorList>
            <person name="Feng L."/>
        </authorList>
    </citation>
    <scope>NUCLEOTIDE SEQUENCE</scope>
    <source>
        <strain evidence="1">ECasseliflavusLFYP2</strain>
    </source>
</reference>
<dbReference type="AlphaFoldDB" id="A0A6N3E203"/>
<name>A0A6N3E203_ENTCA</name>
<dbReference type="RefSeq" id="WP_421758226.1">
    <property type="nucleotide sequence ID" value="NZ_CACRTX010000012.1"/>
</dbReference>
<evidence type="ECO:0008006" key="2">
    <source>
        <dbReference type="Google" id="ProtNLM"/>
    </source>
</evidence>
<dbReference type="InterPro" id="IPR008930">
    <property type="entry name" value="Terpenoid_cyclase/PrenylTrfase"/>
</dbReference>
<organism evidence="1">
    <name type="scientific">Enterococcus casseliflavus</name>
    <name type="common">Enterococcus flavescens</name>
    <dbReference type="NCBI Taxonomy" id="37734"/>
    <lineage>
        <taxon>Bacteria</taxon>
        <taxon>Bacillati</taxon>
        <taxon>Bacillota</taxon>
        <taxon>Bacilli</taxon>
        <taxon>Lactobacillales</taxon>
        <taxon>Enterococcaceae</taxon>
        <taxon>Enterococcus</taxon>
    </lineage>
</organism>
<sequence>MDQRAQQDIEAIISHQYDHGADLWSTPDHKLLKGAPFTTLESPLYLLELGMSREENLLKETAALIFQGWREDGRFKISPSGGIYPCHTALALRTLCSLGYQRDQRLQQTFHYFLGTQEADGGWKCNKYSFGRGPETHFSTPMTTLTVLDAFRYTHDREQMETLKQASEFLLAHWEIRQPIRPCHYGMGTLFMQTEYPFRGYNLFYYLYVLSFYPSARKDARFLEALQQFESKVQNGNVIVERVVPKLGKLNFCQKGHISPFATQRYQEILARLAED</sequence>
<gene>
    <name evidence="1" type="ORF">ECLFYP2_00072</name>
</gene>
<proteinExistence type="predicted"/>
<dbReference type="SUPFAM" id="SSF48239">
    <property type="entry name" value="Terpenoid cyclases/Protein prenyltransferases"/>
    <property type="match status" value="1"/>
</dbReference>
<accession>A0A6N3E203</accession>